<evidence type="ECO:0000256" key="2">
    <source>
        <dbReference type="ARBA" id="ARBA00023108"/>
    </source>
</evidence>
<dbReference type="GO" id="GO:0005615">
    <property type="term" value="C:extracellular space"/>
    <property type="evidence" value="ECO:0007669"/>
    <property type="project" value="TreeGrafter"/>
</dbReference>
<dbReference type="Pfam" id="PF06585">
    <property type="entry name" value="JHBP"/>
    <property type="match status" value="1"/>
</dbReference>
<dbReference type="Proteomes" id="UP000504634">
    <property type="component" value="Unplaced"/>
</dbReference>
<dbReference type="OrthoDB" id="7419171at2759"/>
<evidence type="ECO:0000256" key="1">
    <source>
        <dbReference type="ARBA" id="ARBA00022729"/>
    </source>
</evidence>
<dbReference type="FunFam" id="3.15.10.30:FF:000001">
    <property type="entry name" value="Takeout-like protein 1"/>
    <property type="match status" value="1"/>
</dbReference>
<dbReference type="InterPro" id="IPR010562">
    <property type="entry name" value="Haemolymph_juvenile_hormone-bd"/>
</dbReference>
<dbReference type="RefSeq" id="XP_030374788.1">
    <property type="nucleotide sequence ID" value="XM_030518928.1"/>
</dbReference>
<comment type="similarity">
    <text evidence="3">Belongs to the TO family.</text>
</comment>
<evidence type="ECO:0000313" key="6">
    <source>
        <dbReference type="RefSeq" id="XP_030374788.1"/>
    </source>
</evidence>
<sequence>MCEVRWNLFIFLSPIMYLTLQGQTIPKDIQKCHFGNTKCTVDSMNAVIRNYPKGLPEIGMKPIDIVDAGFSQVWKNEQIGGTWFNFKLYDLIAYGYENTTITKVEGFGKNPTATRMEIHGQIPSLVHKGKYISYGRAWFIQLNGTGPSFSDFQNFRFTLKLKVIQEYRNNKRYLNIYELVPIIHMDRWNIWLDEFSPENIDLTIAVNKVFNDNWLEFWNELEPTVLPTLANTFTDLINNIFEKVSYDDMFIT</sequence>
<protein>
    <submittedName>
        <fullName evidence="6">Uncharacterized protein LOC115624306</fullName>
    </submittedName>
</protein>
<dbReference type="SMART" id="SM00700">
    <property type="entry name" value="JHBP"/>
    <property type="match status" value="1"/>
</dbReference>
<keyword evidence="1 4" id="KW-0732">Signal</keyword>
<dbReference type="PANTHER" id="PTHR11008">
    <property type="entry name" value="PROTEIN TAKEOUT-LIKE PROTEIN"/>
    <property type="match status" value="1"/>
</dbReference>
<dbReference type="InterPro" id="IPR038606">
    <property type="entry name" value="To_sf"/>
</dbReference>
<keyword evidence="2" id="KW-0090">Biological rhythms</keyword>
<accession>A0A6J2TI42</accession>
<feature type="signal peptide" evidence="4">
    <location>
        <begin position="1"/>
        <end position="22"/>
    </location>
</feature>
<evidence type="ECO:0000256" key="3">
    <source>
        <dbReference type="ARBA" id="ARBA00060902"/>
    </source>
</evidence>
<dbReference type="GO" id="GO:0007623">
    <property type="term" value="P:circadian rhythm"/>
    <property type="evidence" value="ECO:0007669"/>
    <property type="project" value="UniProtKB-ARBA"/>
</dbReference>
<organism evidence="5 6">
    <name type="scientific">Drosophila lebanonensis</name>
    <name type="common">Fruit fly</name>
    <name type="synonym">Scaptodrosophila lebanonensis</name>
    <dbReference type="NCBI Taxonomy" id="7225"/>
    <lineage>
        <taxon>Eukaryota</taxon>
        <taxon>Metazoa</taxon>
        <taxon>Ecdysozoa</taxon>
        <taxon>Arthropoda</taxon>
        <taxon>Hexapoda</taxon>
        <taxon>Insecta</taxon>
        <taxon>Pterygota</taxon>
        <taxon>Neoptera</taxon>
        <taxon>Endopterygota</taxon>
        <taxon>Diptera</taxon>
        <taxon>Brachycera</taxon>
        <taxon>Muscomorpha</taxon>
        <taxon>Ephydroidea</taxon>
        <taxon>Drosophilidae</taxon>
        <taxon>Scaptodrosophila</taxon>
    </lineage>
</organism>
<dbReference type="Gene3D" id="3.15.10.30">
    <property type="entry name" value="Haemolymph juvenile hormone binding protein"/>
    <property type="match status" value="1"/>
</dbReference>
<evidence type="ECO:0000313" key="5">
    <source>
        <dbReference type="Proteomes" id="UP000504634"/>
    </source>
</evidence>
<evidence type="ECO:0000256" key="4">
    <source>
        <dbReference type="SAM" id="SignalP"/>
    </source>
</evidence>
<proteinExistence type="inferred from homology"/>
<dbReference type="PANTHER" id="PTHR11008:SF32">
    <property type="entry name" value="CIRCADIAN CLOCK-CONTROLLED PROTEIN DAYWAKE-RELATED"/>
    <property type="match status" value="1"/>
</dbReference>
<feature type="chain" id="PRO_5026789437" evidence="4">
    <location>
        <begin position="23"/>
        <end position="252"/>
    </location>
</feature>
<gene>
    <name evidence="6" type="primary">LOC115624306</name>
</gene>
<dbReference type="AlphaFoldDB" id="A0A6J2TI42"/>
<keyword evidence="5" id="KW-1185">Reference proteome</keyword>
<reference evidence="6" key="1">
    <citation type="submission" date="2025-08" db="UniProtKB">
        <authorList>
            <consortium name="RefSeq"/>
        </authorList>
    </citation>
    <scope>IDENTIFICATION</scope>
    <source>
        <strain evidence="6">11010-0011.00</strain>
        <tissue evidence="6">Whole body</tissue>
    </source>
</reference>
<name>A0A6J2TI42_DROLE</name>
<dbReference type="GeneID" id="115624306"/>